<dbReference type="PANTHER" id="PTHR30537:SF5">
    <property type="entry name" value="HTH-TYPE TRANSCRIPTIONAL ACTIVATOR TTDR-RELATED"/>
    <property type="match status" value="1"/>
</dbReference>
<comment type="caution">
    <text evidence="6">The sequence shown here is derived from an EMBL/GenBank/DDBJ whole genome shotgun (WGS) entry which is preliminary data.</text>
</comment>
<protein>
    <submittedName>
        <fullName evidence="6">LysR family transcriptional regulator</fullName>
    </submittedName>
</protein>
<dbReference type="SUPFAM" id="SSF46785">
    <property type="entry name" value="Winged helix' DNA-binding domain"/>
    <property type="match status" value="1"/>
</dbReference>
<dbReference type="Proteomes" id="UP001254608">
    <property type="component" value="Unassembled WGS sequence"/>
</dbReference>
<evidence type="ECO:0000313" key="6">
    <source>
        <dbReference type="EMBL" id="MDT0495995.1"/>
    </source>
</evidence>
<organism evidence="6 7">
    <name type="scientific">Banduia mediterranea</name>
    <dbReference type="NCBI Taxonomy" id="3075609"/>
    <lineage>
        <taxon>Bacteria</taxon>
        <taxon>Pseudomonadati</taxon>
        <taxon>Pseudomonadota</taxon>
        <taxon>Gammaproteobacteria</taxon>
        <taxon>Nevskiales</taxon>
        <taxon>Algiphilaceae</taxon>
        <taxon>Banduia</taxon>
    </lineage>
</organism>
<dbReference type="PANTHER" id="PTHR30537">
    <property type="entry name" value="HTH-TYPE TRANSCRIPTIONAL REGULATOR"/>
    <property type="match status" value="1"/>
</dbReference>
<accession>A0ABU2WDP8</accession>
<dbReference type="PROSITE" id="PS50931">
    <property type="entry name" value="HTH_LYSR"/>
    <property type="match status" value="1"/>
</dbReference>
<evidence type="ECO:0000256" key="4">
    <source>
        <dbReference type="ARBA" id="ARBA00023163"/>
    </source>
</evidence>
<dbReference type="CDD" id="cd08422">
    <property type="entry name" value="PBP2_CrgA_like"/>
    <property type="match status" value="1"/>
</dbReference>
<evidence type="ECO:0000259" key="5">
    <source>
        <dbReference type="PROSITE" id="PS50931"/>
    </source>
</evidence>
<dbReference type="InterPro" id="IPR005119">
    <property type="entry name" value="LysR_subst-bd"/>
</dbReference>
<sequence length="309" mass="33868">MTVPLIQDLRVFLQVIDSGSFSAVARELNVGPATVSKQIARLEKALAIRLFERSTRLLHVTEEGRSIADRVRTALSLLDSVGEMANLADGELRGSIRLTAPSPFGRKYVAPALAAFRHLHPGVEFDLHLSDELVDLIDSRLDLAVRIGDLADSSLVARRLAPNRRLLVAAPDYLKWRGRPQRPADLSVHDCLVLANPGHLQNEWLLQGARGSETVIVGGGLRANSGGALREWAVGGAGIALKSTWDVADELREGRLVAVLPDWRIRELSIYAVRPSGRYLPRRVEALIDFLATRFGDPPPWDRALSGIV</sequence>
<keyword evidence="4" id="KW-0804">Transcription</keyword>
<dbReference type="InterPro" id="IPR036390">
    <property type="entry name" value="WH_DNA-bd_sf"/>
</dbReference>
<reference evidence="6 7" key="1">
    <citation type="submission" date="2023-09" db="EMBL/GenBank/DDBJ databases">
        <authorList>
            <person name="Rey-Velasco X."/>
        </authorList>
    </citation>
    <scope>NUCLEOTIDE SEQUENCE [LARGE SCALE GENOMIC DNA]</scope>
    <source>
        <strain evidence="6 7">W345</strain>
    </source>
</reference>
<proteinExistence type="inferred from homology"/>
<feature type="domain" description="HTH lysR-type" evidence="5">
    <location>
        <begin position="4"/>
        <end position="61"/>
    </location>
</feature>
<dbReference type="Pfam" id="PF00126">
    <property type="entry name" value="HTH_1"/>
    <property type="match status" value="1"/>
</dbReference>
<dbReference type="SUPFAM" id="SSF53850">
    <property type="entry name" value="Periplasmic binding protein-like II"/>
    <property type="match status" value="1"/>
</dbReference>
<gene>
    <name evidence="6" type="ORF">RM530_01260</name>
</gene>
<name>A0ABU2WDP8_9GAMM</name>
<evidence type="ECO:0000256" key="3">
    <source>
        <dbReference type="ARBA" id="ARBA00023125"/>
    </source>
</evidence>
<evidence type="ECO:0000256" key="2">
    <source>
        <dbReference type="ARBA" id="ARBA00023015"/>
    </source>
</evidence>
<keyword evidence="7" id="KW-1185">Reference proteome</keyword>
<dbReference type="InterPro" id="IPR000847">
    <property type="entry name" value="LysR_HTH_N"/>
</dbReference>
<dbReference type="EMBL" id="JAVRIC010000001">
    <property type="protein sequence ID" value="MDT0495995.1"/>
    <property type="molecule type" value="Genomic_DNA"/>
</dbReference>
<dbReference type="RefSeq" id="WP_311363386.1">
    <property type="nucleotide sequence ID" value="NZ_JAVRIC010000001.1"/>
</dbReference>
<dbReference type="Gene3D" id="1.10.10.10">
    <property type="entry name" value="Winged helix-like DNA-binding domain superfamily/Winged helix DNA-binding domain"/>
    <property type="match status" value="1"/>
</dbReference>
<keyword evidence="2" id="KW-0805">Transcription regulation</keyword>
<dbReference type="Gene3D" id="3.40.190.290">
    <property type="match status" value="1"/>
</dbReference>
<dbReference type="InterPro" id="IPR036388">
    <property type="entry name" value="WH-like_DNA-bd_sf"/>
</dbReference>
<evidence type="ECO:0000313" key="7">
    <source>
        <dbReference type="Proteomes" id="UP001254608"/>
    </source>
</evidence>
<comment type="similarity">
    <text evidence="1">Belongs to the LysR transcriptional regulatory family.</text>
</comment>
<dbReference type="InterPro" id="IPR058163">
    <property type="entry name" value="LysR-type_TF_proteobact-type"/>
</dbReference>
<dbReference type="Pfam" id="PF03466">
    <property type="entry name" value="LysR_substrate"/>
    <property type="match status" value="1"/>
</dbReference>
<evidence type="ECO:0000256" key="1">
    <source>
        <dbReference type="ARBA" id="ARBA00009437"/>
    </source>
</evidence>
<keyword evidence="3" id="KW-0238">DNA-binding</keyword>